<organism evidence="2 3">
    <name type="scientific">Pleuronectes platessa</name>
    <name type="common">European plaice</name>
    <dbReference type="NCBI Taxonomy" id="8262"/>
    <lineage>
        <taxon>Eukaryota</taxon>
        <taxon>Metazoa</taxon>
        <taxon>Chordata</taxon>
        <taxon>Craniata</taxon>
        <taxon>Vertebrata</taxon>
        <taxon>Euteleostomi</taxon>
        <taxon>Actinopterygii</taxon>
        <taxon>Neopterygii</taxon>
        <taxon>Teleostei</taxon>
        <taxon>Neoteleostei</taxon>
        <taxon>Acanthomorphata</taxon>
        <taxon>Carangaria</taxon>
        <taxon>Pleuronectiformes</taxon>
        <taxon>Pleuronectoidei</taxon>
        <taxon>Pleuronectidae</taxon>
        <taxon>Pleuronectes</taxon>
    </lineage>
</organism>
<feature type="compositionally biased region" description="Polar residues" evidence="1">
    <location>
        <begin position="138"/>
        <end position="175"/>
    </location>
</feature>
<feature type="compositionally biased region" description="Pro residues" evidence="1">
    <location>
        <begin position="77"/>
        <end position="89"/>
    </location>
</feature>
<dbReference type="EMBL" id="CADEAL010002405">
    <property type="protein sequence ID" value="CAB1440168.1"/>
    <property type="molecule type" value="Genomic_DNA"/>
</dbReference>
<evidence type="ECO:0000256" key="1">
    <source>
        <dbReference type="SAM" id="MobiDB-lite"/>
    </source>
</evidence>
<feature type="region of interest" description="Disordered" evidence="1">
    <location>
        <begin position="1"/>
        <end position="20"/>
    </location>
</feature>
<comment type="caution">
    <text evidence="2">The sequence shown here is derived from an EMBL/GenBank/DDBJ whole genome shotgun (WGS) entry which is preliminary data.</text>
</comment>
<gene>
    <name evidence="2" type="ORF">PLEPLA_LOCUS27934</name>
</gene>
<evidence type="ECO:0000313" key="2">
    <source>
        <dbReference type="EMBL" id="CAB1440168.1"/>
    </source>
</evidence>
<evidence type="ECO:0000313" key="3">
    <source>
        <dbReference type="Proteomes" id="UP001153269"/>
    </source>
</evidence>
<name>A0A9N7UZX2_PLEPL</name>
<reference evidence="2" key="1">
    <citation type="submission" date="2020-03" db="EMBL/GenBank/DDBJ databases">
        <authorList>
            <person name="Weist P."/>
        </authorList>
    </citation>
    <scope>NUCLEOTIDE SEQUENCE</scope>
</reference>
<feature type="compositionally biased region" description="Basic and acidic residues" evidence="1">
    <location>
        <begin position="243"/>
        <end position="257"/>
    </location>
</feature>
<sequence>MTTDAAQRPQKQPVPPLQRCQCGKSCLKMDEGAGQAGNQTQGITQVAHRQIRCSRAAPEPVLQNTNQRPSYARSPAARPPPLPLIPPAEAPTTKTQKRYPKADALGQPMPERLHTTPVTRPRAISLTAPSLIPPSPRAQGQNETRMSLSRNRSHQMTGQQHATTGSDEMTQTQTGKHLPLHGTTVATGRQARKRETDNQPAPQGTNPEASLKPWQKISWAEQSLNSGKRATGGGTAVISKQATKRDEGKGDMKAWTP</sequence>
<dbReference type="AlphaFoldDB" id="A0A9N7UZX2"/>
<feature type="compositionally biased region" description="Polar residues" evidence="1">
    <location>
        <begin position="198"/>
        <end position="208"/>
    </location>
</feature>
<accession>A0A9N7UZX2</accession>
<dbReference type="Proteomes" id="UP001153269">
    <property type="component" value="Unassembled WGS sequence"/>
</dbReference>
<keyword evidence="3" id="KW-1185">Reference proteome</keyword>
<feature type="region of interest" description="Disordered" evidence="1">
    <location>
        <begin position="28"/>
        <end position="257"/>
    </location>
</feature>
<protein>
    <submittedName>
        <fullName evidence="2">Uncharacterized protein</fullName>
    </submittedName>
</protein>
<proteinExistence type="predicted"/>